<dbReference type="SMART" id="SM00382">
    <property type="entry name" value="AAA"/>
    <property type="match status" value="1"/>
</dbReference>
<dbReference type="PROSITE" id="PS00211">
    <property type="entry name" value="ABC_TRANSPORTER_1"/>
    <property type="match status" value="1"/>
</dbReference>
<dbReference type="PANTHER" id="PTHR24220">
    <property type="entry name" value="IMPORT ATP-BINDING PROTEIN"/>
    <property type="match status" value="1"/>
</dbReference>
<dbReference type="InterPro" id="IPR017871">
    <property type="entry name" value="ABC_transporter-like_CS"/>
</dbReference>
<dbReference type="InterPro" id="IPR003593">
    <property type="entry name" value="AAA+_ATPase"/>
</dbReference>
<dbReference type="InterPro" id="IPR017911">
    <property type="entry name" value="MacB-like_ATP-bd"/>
</dbReference>
<evidence type="ECO:0000259" key="4">
    <source>
        <dbReference type="PROSITE" id="PS50893"/>
    </source>
</evidence>
<evidence type="ECO:0000313" key="5">
    <source>
        <dbReference type="EMBL" id="XDQ81568.1"/>
    </source>
</evidence>
<dbReference type="InterPro" id="IPR015854">
    <property type="entry name" value="ABC_transpr_LolD-like"/>
</dbReference>
<dbReference type="CDD" id="cd03255">
    <property type="entry name" value="ABC_MJ0796_LolCDE_FtsE"/>
    <property type="match status" value="1"/>
</dbReference>
<organism evidence="5">
    <name type="scientific">Streptomyces sp. Y1</name>
    <dbReference type="NCBI Taxonomy" id="3238634"/>
    <lineage>
        <taxon>Bacteria</taxon>
        <taxon>Bacillati</taxon>
        <taxon>Actinomycetota</taxon>
        <taxon>Actinomycetes</taxon>
        <taxon>Kitasatosporales</taxon>
        <taxon>Streptomycetaceae</taxon>
        <taxon>Streptomyces</taxon>
    </lineage>
</organism>
<dbReference type="GO" id="GO:0016887">
    <property type="term" value="F:ATP hydrolysis activity"/>
    <property type="evidence" value="ECO:0007669"/>
    <property type="project" value="InterPro"/>
</dbReference>
<dbReference type="GO" id="GO:0005524">
    <property type="term" value="F:ATP binding"/>
    <property type="evidence" value="ECO:0007669"/>
    <property type="project" value="UniProtKB-KW"/>
</dbReference>
<evidence type="ECO:0000256" key="2">
    <source>
        <dbReference type="ARBA" id="ARBA00022741"/>
    </source>
</evidence>
<dbReference type="FunFam" id="3.40.50.300:FF:000032">
    <property type="entry name" value="Export ABC transporter ATP-binding protein"/>
    <property type="match status" value="1"/>
</dbReference>
<dbReference type="GO" id="GO:0005886">
    <property type="term" value="C:plasma membrane"/>
    <property type="evidence" value="ECO:0007669"/>
    <property type="project" value="TreeGrafter"/>
</dbReference>
<feature type="domain" description="ABC transporter" evidence="4">
    <location>
        <begin position="14"/>
        <end position="251"/>
    </location>
</feature>
<keyword evidence="2" id="KW-0547">Nucleotide-binding</keyword>
<accession>A0AB39TQP1</accession>
<dbReference type="InterPro" id="IPR027417">
    <property type="entry name" value="P-loop_NTPase"/>
</dbReference>
<gene>
    <name evidence="5" type="ORF">AB2U05_25405</name>
</gene>
<dbReference type="Pfam" id="PF00005">
    <property type="entry name" value="ABC_tran"/>
    <property type="match status" value="1"/>
</dbReference>
<keyword evidence="3 5" id="KW-0067">ATP-binding</keyword>
<proteinExistence type="predicted"/>
<dbReference type="PROSITE" id="PS50893">
    <property type="entry name" value="ABC_TRANSPORTER_2"/>
    <property type="match status" value="1"/>
</dbReference>
<dbReference type="InterPro" id="IPR003439">
    <property type="entry name" value="ABC_transporter-like_ATP-bd"/>
</dbReference>
<keyword evidence="1" id="KW-0813">Transport</keyword>
<dbReference type="Gene3D" id="3.40.50.300">
    <property type="entry name" value="P-loop containing nucleotide triphosphate hydrolases"/>
    <property type="match status" value="1"/>
</dbReference>
<reference evidence="5" key="1">
    <citation type="submission" date="2024-07" db="EMBL/GenBank/DDBJ databases">
        <authorList>
            <person name="Yu S.T."/>
        </authorList>
    </citation>
    <scope>NUCLEOTIDE SEQUENCE</scope>
    <source>
        <strain evidence="5">Y1</strain>
    </source>
</reference>
<sequence length="252" mass="26982">MTPVTITGDDGAVLRLDDVHRTYGTGPEAVRALRGVHVAFDRGTFTAVMGPSGSGKSTLLQCAAGLDRPDHGRITLDGTDLAGLTETQLTVLRRQKLGFVFQAFNLVGSLTAEQNVGLPLRLAGRRPDRAEVHRALAQVGLGERTAHLPSQLSGGQQQRVAIARALITRPRMLFADEPTGALDSSSSRDVLALLRDLVDREGQSTVMVTHDPVAASYADRVLFLADGRVVDDLERPTARQVAERMTALETAA</sequence>
<dbReference type="GO" id="GO:0098796">
    <property type="term" value="C:membrane protein complex"/>
    <property type="evidence" value="ECO:0007669"/>
    <property type="project" value="UniProtKB-ARBA"/>
</dbReference>
<evidence type="ECO:0000256" key="3">
    <source>
        <dbReference type="ARBA" id="ARBA00022840"/>
    </source>
</evidence>
<evidence type="ECO:0000256" key="1">
    <source>
        <dbReference type="ARBA" id="ARBA00022448"/>
    </source>
</evidence>
<dbReference type="EMBL" id="CP163445">
    <property type="protein sequence ID" value="XDQ81568.1"/>
    <property type="molecule type" value="Genomic_DNA"/>
</dbReference>
<dbReference type="GO" id="GO:0022857">
    <property type="term" value="F:transmembrane transporter activity"/>
    <property type="evidence" value="ECO:0007669"/>
    <property type="project" value="UniProtKB-ARBA"/>
</dbReference>
<protein>
    <submittedName>
        <fullName evidence="5">ABC transporter ATP-binding protein</fullName>
    </submittedName>
</protein>
<name>A0AB39TQP1_9ACTN</name>
<dbReference type="RefSeq" id="WP_369184341.1">
    <property type="nucleotide sequence ID" value="NZ_CP163445.1"/>
</dbReference>
<dbReference type="SUPFAM" id="SSF52540">
    <property type="entry name" value="P-loop containing nucleoside triphosphate hydrolases"/>
    <property type="match status" value="1"/>
</dbReference>
<dbReference type="AlphaFoldDB" id="A0AB39TQP1"/>
<dbReference type="PANTHER" id="PTHR24220:SF685">
    <property type="entry name" value="ABC TRANSPORTER RELATED"/>
    <property type="match status" value="1"/>
</dbReference>